<keyword evidence="3 7" id="KW-0378">Hydrolase</keyword>
<dbReference type="EMBL" id="JAGRRH010000027">
    <property type="protein sequence ID" value="KAG7340605.1"/>
    <property type="molecule type" value="Genomic_DNA"/>
</dbReference>
<dbReference type="Proteomes" id="UP000693970">
    <property type="component" value="Unassembled WGS sequence"/>
</dbReference>
<keyword evidence="4" id="KW-0460">Magnesium</keyword>
<evidence type="ECO:0000256" key="5">
    <source>
        <dbReference type="PIRSR" id="PIRSR640255-1"/>
    </source>
</evidence>
<dbReference type="EC" id="3.1.30.-" evidence="7"/>
<feature type="active site" description="Proton acceptor" evidence="5">
    <location>
        <position position="153"/>
    </location>
</feature>
<evidence type="ECO:0000256" key="6">
    <source>
        <dbReference type="PIRSR" id="PIRSR640255-2"/>
    </source>
</evidence>
<dbReference type="GO" id="GO:0046872">
    <property type="term" value="F:metal ion binding"/>
    <property type="evidence" value="ECO:0007669"/>
    <property type="project" value="UniProtKB-KW"/>
</dbReference>
<dbReference type="GO" id="GO:0003676">
    <property type="term" value="F:nucleic acid binding"/>
    <property type="evidence" value="ECO:0007669"/>
    <property type="project" value="InterPro"/>
</dbReference>
<name>A0A9K3KCC9_9STRA</name>
<accession>A0A9K3KCC9</accession>
<dbReference type="Pfam" id="PF01223">
    <property type="entry name" value="Endonuclease_NS"/>
    <property type="match status" value="1"/>
</dbReference>
<comment type="cofactor">
    <cofactor evidence="1 7">
        <name>Mg(2+)</name>
        <dbReference type="ChEBI" id="CHEBI:18420"/>
    </cofactor>
</comment>
<dbReference type="SMART" id="SM00892">
    <property type="entry name" value="Endonuclease_NS"/>
    <property type="match status" value="1"/>
</dbReference>
<dbReference type="SMART" id="SM00477">
    <property type="entry name" value="NUC"/>
    <property type="match status" value="1"/>
</dbReference>
<reference evidence="10" key="1">
    <citation type="journal article" date="2021" name="Sci. Rep.">
        <title>Diploid genomic architecture of Nitzschia inconspicua, an elite biomass production diatom.</title>
        <authorList>
            <person name="Oliver A."/>
            <person name="Podell S."/>
            <person name="Pinowska A."/>
            <person name="Traller J.C."/>
            <person name="Smith S.R."/>
            <person name="McClure R."/>
            <person name="Beliaev A."/>
            <person name="Bohutskyi P."/>
            <person name="Hill E.A."/>
            <person name="Rabines A."/>
            <person name="Zheng H."/>
            <person name="Allen L.Z."/>
            <person name="Kuo A."/>
            <person name="Grigoriev I.V."/>
            <person name="Allen A.E."/>
            <person name="Hazlebeck D."/>
            <person name="Allen E.E."/>
        </authorList>
    </citation>
    <scope>NUCLEOTIDE SEQUENCE</scope>
    <source>
        <strain evidence="10">Hildebrandi</strain>
    </source>
</reference>
<gene>
    <name evidence="10" type="ORF">IV203_024148</name>
</gene>
<reference evidence="10" key="2">
    <citation type="submission" date="2021-04" db="EMBL/GenBank/DDBJ databases">
        <authorList>
            <person name="Podell S."/>
        </authorList>
    </citation>
    <scope>NUCLEOTIDE SEQUENCE</scope>
    <source>
        <strain evidence="10">Hildebrandi</strain>
    </source>
</reference>
<evidence type="ECO:0000313" key="11">
    <source>
        <dbReference type="Proteomes" id="UP000693970"/>
    </source>
</evidence>
<evidence type="ECO:0000256" key="4">
    <source>
        <dbReference type="ARBA" id="ARBA00022842"/>
    </source>
</evidence>
<dbReference type="PANTHER" id="PTHR13966">
    <property type="entry name" value="ENDONUCLEASE RELATED"/>
    <property type="match status" value="1"/>
</dbReference>
<comment type="similarity">
    <text evidence="2 7">Belongs to the DNA/RNA non-specific endonuclease family.</text>
</comment>
<feature type="domain" description="ENPP1-3/EXOG-like endonuclease/phosphodiesterase" evidence="8">
    <location>
        <begin position="88"/>
        <end position="301"/>
    </location>
</feature>
<dbReference type="InterPro" id="IPR020821">
    <property type="entry name" value="ENPP1-3/EXOG-like_nuc-like"/>
</dbReference>
<evidence type="ECO:0000256" key="2">
    <source>
        <dbReference type="ARBA" id="ARBA00010052"/>
    </source>
</evidence>
<dbReference type="InterPro" id="IPR018524">
    <property type="entry name" value="DNA/RNA_endonuclease_AS"/>
</dbReference>
<comment type="caution">
    <text evidence="10">The sequence shown here is derived from an EMBL/GenBank/DDBJ whole genome shotgun (WGS) entry which is preliminary data.</text>
</comment>
<keyword evidence="7 10" id="KW-0255">Endonuclease</keyword>
<feature type="binding site" evidence="6">
    <location>
        <position position="181"/>
    </location>
    <ligand>
        <name>Mg(2+)</name>
        <dbReference type="ChEBI" id="CHEBI:18420"/>
        <note>catalytic</note>
    </ligand>
</feature>
<evidence type="ECO:0000256" key="7">
    <source>
        <dbReference type="RuleBase" id="RU366055"/>
    </source>
</evidence>
<keyword evidence="11" id="KW-1185">Reference proteome</keyword>
<dbReference type="OrthoDB" id="5418055at2759"/>
<keyword evidence="6 7" id="KW-0479">Metal-binding</keyword>
<dbReference type="PANTHER" id="PTHR13966:SF5">
    <property type="entry name" value="ENDONUCLEASE G, MITOCHONDRIAL"/>
    <property type="match status" value="1"/>
</dbReference>
<dbReference type="GO" id="GO:0000014">
    <property type="term" value="F:single-stranded DNA endodeoxyribonuclease activity"/>
    <property type="evidence" value="ECO:0007669"/>
    <property type="project" value="TreeGrafter"/>
</dbReference>
<evidence type="ECO:0000313" key="10">
    <source>
        <dbReference type="EMBL" id="KAG7340605.1"/>
    </source>
</evidence>
<protein>
    <recommendedName>
        <fullName evidence="7">Endonuclease</fullName>
        <ecNumber evidence="7">3.1.30.-</ecNumber>
    </recommendedName>
</protein>
<sequence>MASSFSTRITSGFSATIATAAAGCLFLWRNKGDIQNVKRQPMHTSNDAQQSYNNNRVQVVTPPHDSNPDISLPSPASPTLPIRLIKPNPNLEIAFDVRTRTPIYALETLTKHSLQHDNGNRKRPQFYEDKNIELETYRSKLSHYHKSGWDRGHLAPAADYPHDRKSTFTLCNVAPQNHMMNLTVWSSLEEWVRKVVLKCSENDVIYVVTGPLWLPDRQVNDTTFEYGYKGIGKPPSLVAVPTHFFKVVLVVKADDALQQFACFVVPNEEVLPSKKLEHYVVSWRDLETVTGLQFFPRWATPSWKDHADYLTQQQVVIKRQRIESNGSVQPNLLLLTNGGSIHQTTSTTFWKRVKNGSDREPPDGLQHLCSFGNCR</sequence>
<organism evidence="10 11">
    <name type="scientific">Nitzschia inconspicua</name>
    <dbReference type="NCBI Taxonomy" id="303405"/>
    <lineage>
        <taxon>Eukaryota</taxon>
        <taxon>Sar</taxon>
        <taxon>Stramenopiles</taxon>
        <taxon>Ochrophyta</taxon>
        <taxon>Bacillariophyta</taxon>
        <taxon>Bacillariophyceae</taxon>
        <taxon>Bacillariophycidae</taxon>
        <taxon>Bacillariales</taxon>
        <taxon>Bacillariaceae</taxon>
        <taxon>Nitzschia</taxon>
    </lineage>
</organism>
<evidence type="ECO:0000259" key="8">
    <source>
        <dbReference type="SMART" id="SM00477"/>
    </source>
</evidence>
<dbReference type="PROSITE" id="PS01070">
    <property type="entry name" value="NUCLEASE_NON_SPEC"/>
    <property type="match status" value="1"/>
</dbReference>
<dbReference type="GO" id="GO:0005634">
    <property type="term" value="C:nucleus"/>
    <property type="evidence" value="ECO:0007669"/>
    <property type="project" value="TreeGrafter"/>
</dbReference>
<keyword evidence="7" id="KW-0540">Nuclease</keyword>
<dbReference type="InterPro" id="IPR001604">
    <property type="entry name" value="Endo_G_ENPP1-like_dom"/>
</dbReference>
<proteinExistence type="inferred from homology"/>
<dbReference type="InterPro" id="IPR040255">
    <property type="entry name" value="Non-specific_endonuclease"/>
</dbReference>
<dbReference type="GO" id="GO:0005743">
    <property type="term" value="C:mitochondrial inner membrane"/>
    <property type="evidence" value="ECO:0007669"/>
    <property type="project" value="TreeGrafter"/>
</dbReference>
<evidence type="ECO:0000256" key="3">
    <source>
        <dbReference type="ARBA" id="ARBA00022801"/>
    </source>
</evidence>
<evidence type="ECO:0000259" key="9">
    <source>
        <dbReference type="SMART" id="SM00892"/>
    </source>
</evidence>
<feature type="domain" description="DNA/RNA non-specific endonuclease/pyrophosphatase/phosphodiesterase" evidence="9">
    <location>
        <begin position="87"/>
        <end position="299"/>
    </location>
</feature>
<dbReference type="AlphaFoldDB" id="A0A9K3KCC9"/>
<evidence type="ECO:0000256" key="1">
    <source>
        <dbReference type="ARBA" id="ARBA00001946"/>
    </source>
</evidence>
<dbReference type="GO" id="GO:0004521">
    <property type="term" value="F:RNA endonuclease activity"/>
    <property type="evidence" value="ECO:0007669"/>
    <property type="project" value="TreeGrafter"/>
</dbReference>